<dbReference type="Proteomes" id="UP000032360">
    <property type="component" value="Unassembled WGS sequence"/>
</dbReference>
<dbReference type="OrthoDB" id="255603at2"/>
<dbReference type="InterPro" id="IPR029058">
    <property type="entry name" value="AB_hydrolase_fold"/>
</dbReference>
<dbReference type="Gene3D" id="3.40.50.1820">
    <property type="entry name" value="alpha/beta hydrolase"/>
    <property type="match status" value="1"/>
</dbReference>
<proteinExistence type="predicted"/>
<accession>A0A0D8HJ50</accession>
<reference evidence="1 2" key="1">
    <citation type="submission" date="2015-01" db="EMBL/GenBank/DDBJ databases">
        <title>Draft genome of the acidophilic iron oxidizer Acidithrix ferrooxidans strain Py-F3.</title>
        <authorList>
            <person name="Poehlein A."/>
            <person name="Eisen S."/>
            <person name="Schloemann M."/>
            <person name="Johnson B.D."/>
            <person name="Daniel R."/>
            <person name="Muehling M."/>
        </authorList>
    </citation>
    <scope>NUCLEOTIDE SEQUENCE [LARGE SCALE GENOMIC DNA]</scope>
    <source>
        <strain evidence="1 2">Py-F3</strain>
    </source>
</reference>
<dbReference type="GO" id="GO:0016787">
    <property type="term" value="F:hydrolase activity"/>
    <property type="evidence" value="ECO:0007669"/>
    <property type="project" value="UniProtKB-KW"/>
</dbReference>
<protein>
    <submittedName>
        <fullName evidence="1">Alpha/beta hydrolase family protein</fullName>
    </submittedName>
</protein>
<dbReference type="RefSeq" id="WP_052605057.1">
    <property type="nucleotide sequence ID" value="NZ_JXYS01000029.1"/>
</dbReference>
<comment type="caution">
    <text evidence="1">The sequence shown here is derived from an EMBL/GenBank/DDBJ whole genome shotgun (WGS) entry which is preliminary data.</text>
</comment>
<dbReference type="STRING" id="1280514.AXFE_13090"/>
<keyword evidence="1" id="KW-0378">Hydrolase</keyword>
<sequence length="253" mass="27241">MIIEIPSGGKRLNVSVVEDSKSKMDNLPPPRALILAYGAPTAPRVSGVEVDFYLDNFQQRLVTSSGCMVAVVNLSGVGGSQGAFSPLTWRQDLVNTVSYFRDEMHVDRVFMVGFELATIPVLAAAAEIRDLQGVVTVSTIPTVPPYGLSVYELADQLESLGVGVPGSIEMIKSWENEFHAIDPSLSVQSLSTIPWLIIQGGDDNAIDANDLRKLVEDVAGHGELHFISAGGESLRADPRLLALVVGWIARIDE</sequence>
<dbReference type="SUPFAM" id="SSF53474">
    <property type="entry name" value="alpha/beta-Hydrolases"/>
    <property type="match status" value="1"/>
</dbReference>
<organism evidence="1 2">
    <name type="scientific">Acidithrix ferrooxidans</name>
    <dbReference type="NCBI Taxonomy" id="1280514"/>
    <lineage>
        <taxon>Bacteria</taxon>
        <taxon>Bacillati</taxon>
        <taxon>Actinomycetota</taxon>
        <taxon>Acidimicrobiia</taxon>
        <taxon>Acidimicrobiales</taxon>
        <taxon>Acidimicrobiaceae</taxon>
        <taxon>Acidithrix</taxon>
    </lineage>
</organism>
<dbReference type="AlphaFoldDB" id="A0A0D8HJ50"/>
<evidence type="ECO:0000313" key="1">
    <source>
        <dbReference type="EMBL" id="KJF17812.1"/>
    </source>
</evidence>
<name>A0A0D8HJ50_9ACTN</name>
<keyword evidence="2" id="KW-1185">Reference proteome</keyword>
<gene>
    <name evidence="1" type="ORF">AXFE_13090</name>
</gene>
<evidence type="ECO:0000313" key="2">
    <source>
        <dbReference type="Proteomes" id="UP000032360"/>
    </source>
</evidence>
<dbReference type="EMBL" id="JXYS01000029">
    <property type="protein sequence ID" value="KJF17812.1"/>
    <property type="molecule type" value="Genomic_DNA"/>
</dbReference>